<dbReference type="Gene3D" id="3.30.70.2330">
    <property type="match status" value="1"/>
</dbReference>
<dbReference type="RefSeq" id="WP_307312476.1">
    <property type="nucleotide sequence ID" value="NZ_JAUSRE010000039.1"/>
</dbReference>
<feature type="domain" description="HIRAN" evidence="3">
    <location>
        <begin position="172"/>
        <end position="270"/>
    </location>
</feature>
<protein>
    <recommendedName>
        <fullName evidence="3">HIRAN domain-containing protein</fullName>
    </recommendedName>
</protein>
<sequence>MPSIMAVSSRSSIWICAGGTIGQYQSAGRPAQGLTRYSQCMGIWGKLKAAFGGTTEPVTVSEPDLSFVTAEPARALAVVVEPVGGEPGMRSQRPAEVRNYEAEKAKATAAGQSAKSYRAGYVPPAAAKSQLVTGPDGMPPLRLAPSNNGLDLALPDGELVDYKILALRHFRIFAFRVVGMGFYEDPNKPFKFRNGQRVRAVREPDNEHDANAVAIYTGRPAKKIGYVNKQRAAWVAKLLDAGQELDGIIIQSKAASPRVLLTTPEMLAHLQRD</sequence>
<reference evidence="4 5" key="1">
    <citation type="submission" date="2023-07" db="EMBL/GenBank/DDBJ databases">
        <title>Sorghum-associated microbial communities from plants grown in Nebraska, USA.</title>
        <authorList>
            <person name="Schachtman D."/>
        </authorList>
    </citation>
    <scope>NUCLEOTIDE SEQUENCE [LARGE SCALE GENOMIC DNA]</scope>
    <source>
        <strain evidence="4 5">CC222</strain>
    </source>
</reference>
<evidence type="ECO:0000256" key="1">
    <source>
        <dbReference type="ARBA" id="ARBA00022723"/>
    </source>
</evidence>
<comment type="caution">
    <text evidence="4">The sequence shown here is derived from an EMBL/GenBank/DDBJ whole genome shotgun (WGS) entry which is preliminary data.</text>
</comment>
<evidence type="ECO:0000256" key="2">
    <source>
        <dbReference type="ARBA" id="ARBA00022801"/>
    </source>
</evidence>
<dbReference type="Proteomes" id="UP001226577">
    <property type="component" value="Unassembled WGS sequence"/>
</dbReference>
<evidence type="ECO:0000259" key="3">
    <source>
        <dbReference type="SMART" id="SM00910"/>
    </source>
</evidence>
<evidence type="ECO:0000313" key="4">
    <source>
        <dbReference type="EMBL" id="MDP9890808.1"/>
    </source>
</evidence>
<evidence type="ECO:0000313" key="5">
    <source>
        <dbReference type="Proteomes" id="UP001226577"/>
    </source>
</evidence>
<dbReference type="Pfam" id="PF08797">
    <property type="entry name" value="HIRAN"/>
    <property type="match status" value="1"/>
</dbReference>
<gene>
    <name evidence="4" type="ORF">J2X98_004423</name>
</gene>
<organism evidence="4 5">
    <name type="scientific">Pseudarthrobacter enclensis</name>
    <dbReference type="NCBI Taxonomy" id="993070"/>
    <lineage>
        <taxon>Bacteria</taxon>
        <taxon>Bacillati</taxon>
        <taxon>Actinomycetota</taxon>
        <taxon>Actinomycetes</taxon>
        <taxon>Micrococcales</taxon>
        <taxon>Micrococcaceae</taxon>
        <taxon>Pseudarthrobacter</taxon>
    </lineage>
</organism>
<keyword evidence="5" id="KW-1185">Reference proteome</keyword>
<accession>A0ABT9RZZ1</accession>
<keyword evidence="2" id="KW-0378">Hydrolase</keyword>
<proteinExistence type="predicted"/>
<name>A0ABT9RZZ1_9MICC</name>
<dbReference type="EMBL" id="JAUSRE010000039">
    <property type="protein sequence ID" value="MDP9890808.1"/>
    <property type="molecule type" value="Genomic_DNA"/>
</dbReference>
<dbReference type="SMART" id="SM00910">
    <property type="entry name" value="HIRAN"/>
    <property type="match status" value="1"/>
</dbReference>
<keyword evidence="1" id="KW-0479">Metal-binding</keyword>
<dbReference type="InterPro" id="IPR014905">
    <property type="entry name" value="HIRAN"/>
</dbReference>